<accession>A0AA37BTW6</accession>
<dbReference type="Proteomes" id="UP000632195">
    <property type="component" value="Unassembled WGS sequence"/>
</dbReference>
<comment type="caution">
    <text evidence="1">The sequence shown here is derived from an EMBL/GenBank/DDBJ whole genome shotgun (WGS) entry which is preliminary data.</text>
</comment>
<organism evidence="1 2">
    <name type="scientific">Thermogymnomonas acidicola</name>
    <dbReference type="NCBI Taxonomy" id="399579"/>
    <lineage>
        <taxon>Archaea</taxon>
        <taxon>Methanobacteriati</taxon>
        <taxon>Thermoplasmatota</taxon>
        <taxon>Thermoplasmata</taxon>
        <taxon>Thermoplasmatales</taxon>
        <taxon>Thermogymnomonas</taxon>
    </lineage>
</organism>
<reference evidence="1" key="1">
    <citation type="journal article" date="2014" name="Int. J. Syst. Evol. Microbiol.">
        <title>Complete genome sequence of Corynebacterium casei LMG S-19264T (=DSM 44701T), isolated from a smear-ripened cheese.</title>
        <authorList>
            <consortium name="US DOE Joint Genome Institute (JGI-PGF)"/>
            <person name="Walter F."/>
            <person name="Albersmeier A."/>
            <person name="Kalinowski J."/>
            <person name="Ruckert C."/>
        </authorList>
    </citation>
    <scope>NUCLEOTIDE SEQUENCE</scope>
    <source>
        <strain evidence="1">JCM 13583</strain>
    </source>
</reference>
<protein>
    <submittedName>
        <fullName evidence="1">Uncharacterized protein</fullName>
    </submittedName>
</protein>
<dbReference type="AlphaFoldDB" id="A0AA37BTW6"/>
<reference evidence="1" key="2">
    <citation type="submission" date="2022-09" db="EMBL/GenBank/DDBJ databases">
        <authorList>
            <person name="Sun Q."/>
            <person name="Ohkuma M."/>
        </authorList>
    </citation>
    <scope>NUCLEOTIDE SEQUENCE</scope>
    <source>
        <strain evidence="1">JCM 13583</strain>
    </source>
</reference>
<name>A0AA37BTW6_9ARCH</name>
<sequence length="79" mass="8944">MDGTIVRSCIYHRDGECLLLMSYPTRCRLCFNFRSFTRPEGITRTKAYYTVFDLVEAGLLTPSIFPSGDAVQGTLDQVE</sequence>
<proteinExistence type="predicted"/>
<dbReference type="RefSeq" id="WP_188681786.1">
    <property type="nucleotide sequence ID" value="NZ_BMNY01000003.1"/>
</dbReference>
<dbReference type="EMBL" id="BMNY01000003">
    <property type="protein sequence ID" value="GGM79156.1"/>
    <property type="molecule type" value="Genomic_DNA"/>
</dbReference>
<keyword evidence="2" id="KW-1185">Reference proteome</keyword>
<evidence type="ECO:0000313" key="2">
    <source>
        <dbReference type="Proteomes" id="UP000632195"/>
    </source>
</evidence>
<evidence type="ECO:0000313" key="1">
    <source>
        <dbReference type="EMBL" id="GGM79156.1"/>
    </source>
</evidence>
<gene>
    <name evidence="1" type="ORF">GCM10007108_16720</name>
</gene>